<evidence type="ECO:0000256" key="1">
    <source>
        <dbReference type="SAM" id="MobiDB-lite"/>
    </source>
</evidence>
<keyword evidence="2" id="KW-0732">Signal</keyword>
<feature type="region of interest" description="Disordered" evidence="1">
    <location>
        <begin position="28"/>
        <end position="189"/>
    </location>
</feature>
<feature type="signal peptide" evidence="2">
    <location>
        <begin position="1"/>
        <end position="31"/>
    </location>
</feature>
<feature type="compositionally biased region" description="Basic and acidic residues" evidence="1">
    <location>
        <begin position="115"/>
        <end position="136"/>
    </location>
</feature>
<organism evidence="3 4">
    <name type="scientific">Mycolicibacterium iranicum</name>
    <name type="common">Mycobacterium iranicum</name>
    <dbReference type="NCBI Taxonomy" id="912594"/>
    <lineage>
        <taxon>Bacteria</taxon>
        <taxon>Bacillati</taxon>
        <taxon>Actinomycetota</taxon>
        <taxon>Actinomycetes</taxon>
        <taxon>Mycobacteriales</taxon>
        <taxon>Mycobacteriaceae</taxon>
        <taxon>Mycolicibacterium</taxon>
    </lineage>
</organism>
<dbReference type="OrthoDB" id="5124470at2"/>
<proteinExistence type="predicted"/>
<feature type="compositionally biased region" description="Basic and acidic residues" evidence="1">
    <location>
        <begin position="144"/>
        <end position="153"/>
    </location>
</feature>
<feature type="chain" id="PRO_5039075648" evidence="2">
    <location>
        <begin position="32"/>
        <end position="728"/>
    </location>
</feature>
<evidence type="ECO:0000313" key="4">
    <source>
        <dbReference type="Proteomes" id="UP000078396"/>
    </source>
</evidence>
<dbReference type="RefSeq" id="WP_064281640.1">
    <property type="nucleotide sequence ID" value="NZ_LWCS01000020.1"/>
</dbReference>
<protein>
    <submittedName>
        <fullName evidence="3">Uncharacterized protein</fullName>
    </submittedName>
</protein>
<reference evidence="3 4" key="1">
    <citation type="submission" date="2016-04" db="EMBL/GenBank/DDBJ databases">
        <title>Draft Genome Sequences of Staphylococcus capitis Strain H36, S. capitis Strain H65, S. cohnii Strain H62, S. hominis Strain H69, Mycobacterium iranicum Strain H39, Plantibacter sp. Strain H53, Pseudomonas oryzihabitans Strain H72, and Microbacterium sp. Strain H83, isolated from residential settings.</title>
        <authorList>
            <person name="Lymperopoulou D."/>
            <person name="Adams R.I."/>
            <person name="Lindow S."/>
            <person name="Coil D.A."/>
            <person name="Jospin G."/>
            <person name="Eisen J.A."/>
        </authorList>
    </citation>
    <scope>NUCLEOTIDE SEQUENCE [LARGE SCALE GENOMIC DNA]</scope>
    <source>
        <strain evidence="3 4">H39</strain>
    </source>
</reference>
<dbReference type="SUPFAM" id="SSF56973">
    <property type="entry name" value="Aerolisin/ETX pore-forming domain"/>
    <property type="match status" value="1"/>
</dbReference>
<dbReference type="AlphaFoldDB" id="A0A178LWW5"/>
<feature type="compositionally biased region" description="Low complexity" evidence="1">
    <location>
        <begin position="28"/>
        <end position="70"/>
    </location>
</feature>
<name>A0A178LWW5_MYCIR</name>
<gene>
    <name evidence="3" type="ORF">A4X20_19640</name>
</gene>
<comment type="caution">
    <text evidence="3">The sequence shown here is derived from an EMBL/GenBank/DDBJ whole genome shotgun (WGS) entry which is preliminary data.</text>
</comment>
<evidence type="ECO:0000313" key="3">
    <source>
        <dbReference type="EMBL" id="OAN38990.1"/>
    </source>
</evidence>
<dbReference type="Proteomes" id="UP000078396">
    <property type="component" value="Unassembled WGS sequence"/>
</dbReference>
<accession>A0A178LWW5</accession>
<dbReference type="EMBL" id="LWCS01000020">
    <property type="protein sequence ID" value="OAN38990.1"/>
    <property type="molecule type" value="Genomic_DNA"/>
</dbReference>
<evidence type="ECO:0000256" key="2">
    <source>
        <dbReference type="SAM" id="SignalP"/>
    </source>
</evidence>
<sequence length="728" mass="76248">MTKSGQFARFGGVAVAVGVGFAIATSLGAGAASADSSSSTASSGRQASDAGSDTAASTSADSSSSSAGSGRQTPDDESDTSSSPLRSRTGDASSPTTSDPDSEPKQQRPGVGDPATDRQREDDDKTETVRDSDSTKRGGPTEATRADGHRSPARESAATPKTPDLVATPSSRRESTVLPGQNATAGADGDIRVAASARPGQTTAQIDAPRGLVIPVGIAPSAPSHAASVPMAVSAQAAGVSAPHSAPIDPAKPAGDGGLVTLLGGVRRELDNAETQQTSTPKPGLSSMQVAADPDDLVAPLAVPAARPTFAQVVFSLIQRTLFNRSPVVSAGPTLVGPFAGSGNVVGAVTVVDPDDDPLSYVVVKKPKFGVVTLGANGRFVYTPDAEYRTTGVTDTFVIRVRDRGLNLHLFNGTGSVRVPVSITSEPVDVGQPEFAKTFQVYNFTSSNLTYTGYATGSQWQAPSAQPDDGAVIAPGEYFSFDVPWGSYLRTTAAYFDSDLGQFQAVMRTDAIAGVYSGCYSAAGAACDWDITQNGVLLPFANVILMEDKPGTVVNFGSNQQLAQSEVLNNLCATNSKNCKFDPTYTTSYYTKWVFLGEYQNATSANQQRSFERTVTRGTKETIELSATAKASIAKIYEVSMTAKYGQEFTYSYTFKDSTNVTVPPNSTVYVYSAQPIVRQYGTFTVTMPNTTWVLTDVYFDSPTAEQGSNYRAVQQPLPPNEVDSDPT</sequence>
<dbReference type="Pfam" id="PF17963">
    <property type="entry name" value="Big_9"/>
    <property type="match status" value="1"/>
</dbReference>